<keyword evidence="1" id="KW-1133">Transmembrane helix</keyword>
<evidence type="ECO:0000313" key="3">
    <source>
        <dbReference type="Proteomes" id="UP000556329"/>
    </source>
</evidence>
<proteinExistence type="predicted"/>
<keyword evidence="3" id="KW-1185">Reference proteome</keyword>
<dbReference type="Proteomes" id="UP000556329">
    <property type="component" value="Unassembled WGS sequence"/>
</dbReference>
<feature type="transmembrane region" description="Helical" evidence="1">
    <location>
        <begin position="12"/>
        <end position="36"/>
    </location>
</feature>
<reference evidence="2 3" key="1">
    <citation type="submission" date="2020-08" db="EMBL/GenBank/DDBJ databases">
        <title>Genomic Encyclopedia of Type Strains, Phase IV (KMG-IV): sequencing the most valuable type-strain genomes for metagenomic binning, comparative biology and taxonomic classification.</title>
        <authorList>
            <person name="Goeker M."/>
        </authorList>
    </citation>
    <scope>NUCLEOTIDE SEQUENCE [LARGE SCALE GENOMIC DNA]</scope>
    <source>
        <strain evidence="2 3">DSM 100039</strain>
    </source>
</reference>
<keyword evidence="1" id="KW-0812">Transmembrane</keyword>
<sequence>MFSDKETRFLEAGLFAAVPLSILIAVAMVSLTFGWFG</sequence>
<accession>A0A841PQM3</accession>
<evidence type="ECO:0000313" key="2">
    <source>
        <dbReference type="EMBL" id="MBB6410715.1"/>
    </source>
</evidence>
<dbReference type="EMBL" id="JACHEF010000003">
    <property type="protein sequence ID" value="MBB6410715.1"/>
    <property type="molecule type" value="Genomic_DNA"/>
</dbReference>
<dbReference type="AlphaFoldDB" id="A0A841PQM3"/>
<protein>
    <submittedName>
        <fullName evidence="2">Uncharacterized protein</fullName>
    </submittedName>
</protein>
<keyword evidence="1" id="KW-0472">Membrane</keyword>
<name>A0A841PQM3_9HYPH</name>
<organism evidence="2 3">
    <name type="scientific">Mesorhizobium sangaii</name>
    <dbReference type="NCBI Taxonomy" id="505389"/>
    <lineage>
        <taxon>Bacteria</taxon>
        <taxon>Pseudomonadati</taxon>
        <taxon>Pseudomonadota</taxon>
        <taxon>Alphaproteobacteria</taxon>
        <taxon>Hyphomicrobiales</taxon>
        <taxon>Phyllobacteriaceae</taxon>
        <taxon>Mesorhizobium</taxon>
    </lineage>
</organism>
<evidence type="ECO:0000256" key="1">
    <source>
        <dbReference type="SAM" id="Phobius"/>
    </source>
</evidence>
<comment type="caution">
    <text evidence="2">The sequence shown here is derived from an EMBL/GenBank/DDBJ whole genome shotgun (WGS) entry which is preliminary data.</text>
</comment>
<gene>
    <name evidence="2" type="ORF">HNQ71_003389</name>
</gene>